<feature type="binding site" evidence="1">
    <location>
        <position position="50"/>
    </location>
    <ligand>
        <name>substrate</name>
    </ligand>
</feature>
<dbReference type="EMBL" id="LR134406">
    <property type="protein sequence ID" value="VEH70025.1"/>
    <property type="molecule type" value="Genomic_DNA"/>
</dbReference>
<dbReference type="UniPathway" id="UPA00060">
    <property type="reaction ID" value="UER00142"/>
</dbReference>
<dbReference type="PANTHER" id="PTHR30270:SF0">
    <property type="entry name" value="THIAMINE-MONOPHOSPHATE KINASE"/>
    <property type="match status" value="1"/>
</dbReference>
<comment type="caution">
    <text evidence="1">Lacks conserved residue(s) required for the propagation of feature annotation.</text>
</comment>
<dbReference type="NCBIfam" id="TIGR01379">
    <property type="entry name" value="thiL"/>
    <property type="match status" value="1"/>
</dbReference>
<keyword evidence="1 4" id="KW-0808">Transferase</keyword>
<keyword evidence="5" id="KW-1185">Reference proteome</keyword>
<dbReference type="HAMAP" id="MF_02128">
    <property type="entry name" value="TMP_kinase"/>
    <property type="match status" value="1"/>
</dbReference>
<dbReference type="AlphaFoldDB" id="A0A448MXZ3"/>
<dbReference type="EC" id="2.7.4.16" evidence="1"/>
<dbReference type="SUPFAM" id="SSF56042">
    <property type="entry name" value="PurM C-terminal domain-like"/>
    <property type="match status" value="1"/>
</dbReference>
<keyword evidence="1" id="KW-0460">Magnesium</keyword>
<evidence type="ECO:0000259" key="3">
    <source>
        <dbReference type="Pfam" id="PF02769"/>
    </source>
</evidence>
<feature type="binding site" evidence="1">
    <location>
        <position position="43"/>
    </location>
    <ligand>
        <name>Mg(2+)</name>
        <dbReference type="ChEBI" id="CHEBI:18420"/>
        <label>1</label>
    </ligand>
</feature>
<proteinExistence type="inferred from homology"/>
<evidence type="ECO:0000259" key="2">
    <source>
        <dbReference type="Pfam" id="PF00586"/>
    </source>
</evidence>
<accession>A0A448MXZ3</accession>
<keyword evidence="1" id="KW-0067">ATP-binding</keyword>
<feature type="binding site" evidence="1">
    <location>
        <position position="145"/>
    </location>
    <ligand>
        <name>ATP</name>
        <dbReference type="ChEBI" id="CHEBI:30616"/>
    </ligand>
</feature>
<dbReference type="InterPro" id="IPR016188">
    <property type="entry name" value="PurM-like_N"/>
</dbReference>
<sequence length="307" mass="31477">MSAEFEMIAELTDGLAFGSDVRLGPGDDAAVLVPRGDIVITTDVLIENVHFKRAWSSAFQTGRKAVAVNVSDIEAMGAEPSAVVIGLAFPRNLDRRWVSDFQEGVVEECARAGVSLVGGDLSSSAHIALGVTALGNLSGRPAVTRAGARAGDQVAVCGRLGCSAGGLLVLQRGFGSPKDLVLEQQCPTVPYGQGKVAAEAGATAMIDVSDGLLQDLGHICELSGVGIDVRTGALKIHDSLARLAAATGKDPLGFVLAGGEDHALAATFPAEVGLPQGWLRIGTVTAGAEVIVDGMPWTGSVGWDHFA</sequence>
<comment type="catalytic activity">
    <reaction evidence="1">
        <text>thiamine phosphate + ATP = thiamine diphosphate + ADP</text>
        <dbReference type="Rhea" id="RHEA:15913"/>
        <dbReference type="ChEBI" id="CHEBI:30616"/>
        <dbReference type="ChEBI" id="CHEBI:37575"/>
        <dbReference type="ChEBI" id="CHEBI:58937"/>
        <dbReference type="ChEBI" id="CHEBI:456216"/>
        <dbReference type="EC" id="2.7.4.16"/>
    </reaction>
</comment>
<keyword evidence="1" id="KW-0479">Metal-binding</keyword>
<dbReference type="GO" id="GO:0009228">
    <property type="term" value="P:thiamine biosynthetic process"/>
    <property type="evidence" value="ECO:0007669"/>
    <property type="project" value="UniProtKB-KW"/>
</dbReference>
<reference evidence="4 5" key="1">
    <citation type="submission" date="2018-12" db="EMBL/GenBank/DDBJ databases">
        <authorList>
            <consortium name="Pathogen Informatics"/>
        </authorList>
    </citation>
    <scope>NUCLEOTIDE SEQUENCE [LARGE SCALE GENOMIC DNA]</scope>
    <source>
        <strain evidence="4 5">NCTC12967</strain>
    </source>
</reference>
<dbReference type="GeneID" id="64406782"/>
<dbReference type="GO" id="GO:0000287">
    <property type="term" value="F:magnesium ion binding"/>
    <property type="evidence" value="ECO:0007669"/>
    <property type="project" value="UniProtKB-UniRule"/>
</dbReference>
<comment type="similarity">
    <text evidence="1">Belongs to the thiamine-monophosphate kinase family.</text>
</comment>
<keyword evidence="1" id="KW-0547">Nucleotide-binding</keyword>
<feature type="binding site" evidence="1">
    <location>
        <position position="28"/>
    </location>
    <ligand>
        <name>Mg(2+)</name>
        <dbReference type="ChEBI" id="CHEBI:18420"/>
        <label>3</label>
    </ligand>
</feature>
<gene>
    <name evidence="1 4" type="primary">thiL</name>
    <name evidence="4" type="ORF">NCTC12967_01308</name>
</gene>
<dbReference type="Gene3D" id="3.30.1330.10">
    <property type="entry name" value="PurM-like, N-terminal domain"/>
    <property type="match status" value="1"/>
</dbReference>
<feature type="binding site" evidence="1">
    <location>
        <position position="207"/>
    </location>
    <ligand>
        <name>Mg(2+)</name>
        <dbReference type="ChEBI" id="CHEBI:18420"/>
        <label>3</label>
    </ligand>
</feature>
<dbReference type="InterPro" id="IPR006283">
    <property type="entry name" value="ThiL-like"/>
</dbReference>
<dbReference type="PANTHER" id="PTHR30270">
    <property type="entry name" value="THIAMINE-MONOPHOSPHATE KINASE"/>
    <property type="match status" value="1"/>
</dbReference>
<feature type="binding site" evidence="1">
    <location>
        <position position="120"/>
    </location>
    <ligand>
        <name>Mg(2+)</name>
        <dbReference type="ChEBI" id="CHEBI:18420"/>
        <label>1</label>
    </ligand>
</feature>
<feature type="domain" description="PurM-like N-terminal" evidence="2">
    <location>
        <begin position="26"/>
        <end position="135"/>
    </location>
</feature>
<dbReference type="GO" id="GO:0005524">
    <property type="term" value="F:ATP binding"/>
    <property type="evidence" value="ECO:0007669"/>
    <property type="project" value="UniProtKB-UniRule"/>
</dbReference>
<comment type="miscellaneous">
    <text evidence="1">Reaction mechanism of ThiL seems to utilize a direct, inline transfer of the gamma-phosphate of ATP to TMP rather than a phosphorylated enzyme intermediate.</text>
</comment>
<evidence type="ECO:0000313" key="4">
    <source>
        <dbReference type="EMBL" id="VEH70025.1"/>
    </source>
</evidence>
<dbReference type="SUPFAM" id="SSF55326">
    <property type="entry name" value="PurM N-terminal domain-like"/>
    <property type="match status" value="1"/>
</dbReference>
<dbReference type="GO" id="GO:0009229">
    <property type="term" value="P:thiamine diphosphate biosynthetic process"/>
    <property type="evidence" value="ECO:0007669"/>
    <property type="project" value="UniProtKB-UniRule"/>
</dbReference>
<dbReference type="GO" id="GO:0009030">
    <property type="term" value="F:thiamine-phosphate kinase activity"/>
    <property type="evidence" value="ECO:0007669"/>
    <property type="project" value="UniProtKB-UniRule"/>
</dbReference>
<feature type="binding site" evidence="1">
    <location>
        <position position="43"/>
    </location>
    <ligand>
        <name>Mg(2+)</name>
        <dbReference type="ChEBI" id="CHEBI:18420"/>
        <label>2</label>
    </ligand>
</feature>
<feature type="binding site" evidence="1">
    <location>
        <position position="28"/>
    </location>
    <ligand>
        <name>Mg(2+)</name>
        <dbReference type="ChEBI" id="CHEBI:18420"/>
        <label>4</label>
    </ligand>
</feature>
<dbReference type="InterPro" id="IPR036921">
    <property type="entry name" value="PurM-like_N_sf"/>
</dbReference>
<feature type="binding site" evidence="1">
    <location>
        <position position="72"/>
    </location>
    <ligand>
        <name>Mg(2+)</name>
        <dbReference type="ChEBI" id="CHEBI:18420"/>
        <label>2</label>
    </ligand>
</feature>
<keyword evidence="1 4" id="KW-0418">Kinase</keyword>
<dbReference type="RefSeq" id="WP_061787036.1">
    <property type="nucleotide sequence ID" value="NZ_LR134406.1"/>
</dbReference>
<dbReference type="Gene3D" id="3.90.650.10">
    <property type="entry name" value="PurM-like C-terminal domain"/>
    <property type="match status" value="1"/>
</dbReference>
<feature type="binding site" evidence="1">
    <location>
        <position position="72"/>
    </location>
    <ligand>
        <name>Mg(2+)</name>
        <dbReference type="ChEBI" id="CHEBI:18420"/>
        <label>4</label>
    </ligand>
</feature>
<dbReference type="Pfam" id="PF02769">
    <property type="entry name" value="AIRS_C"/>
    <property type="match status" value="1"/>
</dbReference>
<organism evidence="4 5">
    <name type="scientific">Arachnia propionica</name>
    <dbReference type="NCBI Taxonomy" id="1750"/>
    <lineage>
        <taxon>Bacteria</taxon>
        <taxon>Bacillati</taxon>
        <taxon>Actinomycetota</taxon>
        <taxon>Actinomycetes</taxon>
        <taxon>Propionibacteriales</taxon>
        <taxon>Propionibacteriaceae</taxon>
        <taxon>Arachnia</taxon>
    </lineage>
</organism>
<feature type="domain" description="PurM-like C-terminal" evidence="3">
    <location>
        <begin position="149"/>
        <end position="291"/>
    </location>
</feature>
<keyword evidence="1" id="KW-0784">Thiamine biosynthesis</keyword>
<feature type="binding site" evidence="1">
    <location>
        <position position="260"/>
    </location>
    <ligand>
        <name>substrate</name>
    </ligand>
</feature>
<feature type="binding site" evidence="1">
    <location>
        <position position="72"/>
    </location>
    <ligand>
        <name>Mg(2+)</name>
        <dbReference type="ChEBI" id="CHEBI:18420"/>
        <label>3</label>
    </ligand>
</feature>
<evidence type="ECO:0000256" key="1">
    <source>
        <dbReference type="HAMAP-Rule" id="MF_02128"/>
    </source>
</evidence>
<dbReference type="Pfam" id="PF00586">
    <property type="entry name" value="AIRS"/>
    <property type="match status" value="1"/>
</dbReference>
<name>A0A448MXZ3_9ACTN</name>
<feature type="binding site" evidence="1">
    <location>
        <position position="42"/>
    </location>
    <ligand>
        <name>Mg(2+)</name>
        <dbReference type="ChEBI" id="CHEBI:18420"/>
        <label>1</label>
    </ligand>
</feature>
<protein>
    <recommendedName>
        <fullName evidence="1">Thiamine-monophosphate kinase</fullName>
        <shortName evidence="1">TMP kinase</shortName>
        <shortName evidence="1">Thiamine-phosphate kinase</shortName>
        <ecNumber evidence="1">2.7.4.16</ecNumber>
    </recommendedName>
</protein>
<dbReference type="PIRSF" id="PIRSF005303">
    <property type="entry name" value="Thiam_monoph_kin"/>
    <property type="match status" value="1"/>
</dbReference>
<feature type="binding site" evidence="1">
    <location>
        <position position="210"/>
    </location>
    <ligand>
        <name>Mg(2+)</name>
        <dbReference type="ChEBI" id="CHEBI:18420"/>
        <label>5</label>
    </ligand>
</feature>
<evidence type="ECO:0000313" key="5">
    <source>
        <dbReference type="Proteomes" id="UP000273044"/>
    </source>
</evidence>
<dbReference type="CDD" id="cd02194">
    <property type="entry name" value="ThiL"/>
    <property type="match status" value="1"/>
</dbReference>
<feature type="binding site" evidence="1">
    <location>
        <position position="303"/>
    </location>
    <ligand>
        <name>substrate</name>
    </ligand>
</feature>
<comment type="function">
    <text evidence="1">Catalyzes the ATP-dependent phosphorylation of thiamine-monophosphate (TMP) to form thiamine-pyrophosphate (TPP), the active form of vitamin B1.</text>
</comment>
<dbReference type="Proteomes" id="UP000273044">
    <property type="component" value="Chromosome"/>
</dbReference>
<feature type="binding site" evidence="1">
    <location>
        <position position="209"/>
    </location>
    <ligand>
        <name>ATP</name>
        <dbReference type="ChEBI" id="CHEBI:30616"/>
    </ligand>
</feature>
<dbReference type="NCBIfam" id="NF004351">
    <property type="entry name" value="PRK05731.1-4"/>
    <property type="match status" value="1"/>
</dbReference>
<dbReference type="InterPro" id="IPR036676">
    <property type="entry name" value="PurM-like_C_sf"/>
</dbReference>
<feature type="binding site" evidence="1">
    <location>
        <position position="41"/>
    </location>
    <ligand>
        <name>Mg(2+)</name>
        <dbReference type="ChEBI" id="CHEBI:18420"/>
        <label>4</label>
    </ligand>
</feature>
<feature type="binding site" evidence="1">
    <location>
        <begin position="119"/>
        <end position="120"/>
    </location>
    <ligand>
        <name>ATP</name>
        <dbReference type="ChEBI" id="CHEBI:30616"/>
    </ligand>
</feature>
<dbReference type="InterPro" id="IPR010918">
    <property type="entry name" value="PurM-like_C_dom"/>
</dbReference>
<comment type="pathway">
    <text evidence="1">Cofactor biosynthesis; thiamine diphosphate biosynthesis; thiamine diphosphate from thiamine phosphate: step 1/1.</text>
</comment>